<dbReference type="EMBL" id="KZ107839">
    <property type="protein sequence ID" value="OSS53030.1"/>
    <property type="molecule type" value="Genomic_DNA"/>
</dbReference>
<organism evidence="1 2">
    <name type="scientific">Epicoccum nigrum</name>
    <name type="common">Soil fungus</name>
    <name type="synonym">Epicoccum purpurascens</name>
    <dbReference type="NCBI Taxonomy" id="105696"/>
    <lineage>
        <taxon>Eukaryota</taxon>
        <taxon>Fungi</taxon>
        <taxon>Dikarya</taxon>
        <taxon>Ascomycota</taxon>
        <taxon>Pezizomycotina</taxon>
        <taxon>Dothideomycetes</taxon>
        <taxon>Pleosporomycetidae</taxon>
        <taxon>Pleosporales</taxon>
        <taxon>Pleosporineae</taxon>
        <taxon>Didymellaceae</taxon>
        <taxon>Epicoccum</taxon>
    </lineage>
</organism>
<sequence length="125" mass="13838">MTDYHIGKTRMAKGFKLTGCRLKRSTACTFVSCQPSGASTARRRRNNDVVTLLQVITKFIAPVELHIAAGLVAVKERAVVHLEVAATIAWTQVDSIAAELRAEELAIWAFHDNCSNWSDGLRKQQ</sequence>
<gene>
    <name evidence="1" type="ORF">B5807_02721</name>
</gene>
<reference evidence="1 2" key="1">
    <citation type="journal article" date="2017" name="Genome Announc.">
        <title>Genome sequence of the saprophytic ascomycete Epicoccum nigrum ICMP 19927 strain isolated from New Zealand.</title>
        <authorList>
            <person name="Fokin M."/>
            <person name="Fleetwood D."/>
            <person name="Weir B.S."/>
            <person name="Villas-Boas S.G."/>
        </authorList>
    </citation>
    <scope>NUCLEOTIDE SEQUENCE [LARGE SCALE GENOMIC DNA]</scope>
    <source>
        <strain evidence="1 2">ICMP 19927</strain>
    </source>
</reference>
<proteinExistence type="predicted"/>
<accession>A0A1Y2MAA0</accession>
<evidence type="ECO:0000313" key="2">
    <source>
        <dbReference type="Proteomes" id="UP000193240"/>
    </source>
</evidence>
<name>A0A1Y2MAA0_EPING</name>
<evidence type="ECO:0000313" key="1">
    <source>
        <dbReference type="EMBL" id="OSS53030.1"/>
    </source>
</evidence>
<dbReference type="AlphaFoldDB" id="A0A1Y2MAA0"/>
<keyword evidence="2" id="KW-1185">Reference proteome</keyword>
<dbReference type="InParanoid" id="A0A1Y2MAA0"/>
<dbReference type="Proteomes" id="UP000193240">
    <property type="component" value="Unassembled WGS sequence"/>
</dbReference>
<protein>
    <submittedName>
        <fullName evidence="1">Uncharacterized protein</fullName>
    </submittedName>
</protein>